<sequence>MFPKLAKCFSFTASRDWLYRHSFAVAGLRSAMTDLGDGTTMHCWVPKLQKPSKPSLVLVHGFGANAMWQYGEHIRHFTAHFNVYVPDLLFFGESFTSRPERTESFQARCLVKLMETHGVQRLSLVGISYGGFVGYSVAAQFPEVVEKLVLCCAGVCLEEIDMKNGLFRVSSLDEAANILLPQTPDKLRELMKLSFVRPARGVPSWFLEDFIHVMCTDHIEQKKELLEAILKDRQLSNLPKIKAPTLILWGEEDQIFPLELGYRLEKYIGETAQITVIKSAGHAVNLEKSREFAKHLKAFLIDDTKSCPNSPRSFKEHIQKTFSFDFIRSGRDALAWCGGLLLLQAILETKLFVMMERTIPVPPIVRNIMASVLNNADSSFFFLFAQNHKLLQTLRFILLTSYYFFLRFLPSIFFNKYDAVSTLKTPQHKHAHDTRFPRNDTAIGRALSQLLSTLNDIPVSSRKYEVVRSLAERIIQENHESGVHALSEVNRAVLSAAFAGALRQLEAAAADREEEGEGEWWYGARLRRAVRWRVRRGERNQCGVPAEKLAAELVWLAQKMAVCGCAEEAVRRWAAASHLGCLSLTADPRLQTSLLKLAAFLFKEGKDMGLDEIEESKVKLQMQVKLKMLQSWLPLLCRASNGTDAPALSISERAELETVMEDMIEGLEQEEQEQVLSLWLHHFTHCPSSDWPNLHACFARWCTASRKHLLLQ</sequence>
<feature type="domain" description="AB hydrolase-1" evidence="1">
    <location>
        <begin position="54"/>
        <end position="288"/>
    </location>
</feature>
<organism evidence="2 3">
    <name type="scientific">Clitoria ternatea</name>
    <name type="common">Butterfly pea</name>
    <dbReference type="NCBI Taxonomy" id="43366"/>
    <lineage>
        <taxon>Eukaryota</taxon>
        <taxon>Viridiplantae</taxon>
        <taxon>Streptophyta</taxon>
        <taxon>Embryophyta</taxon>
        <taxon>Tracheophyta</taxon>
        <taxon>Spermatophyta</taxon>
        <taxon>Magnoliopsida</taxon>
        <taxon>eudicotyledons</taxon>
        <taxon>Gunneridae</taxon>
        <taxon>Pentapetalae</taxon>
        <taxon>rosids</taxon>
        <taxon>fabids</taxon>
        <taxon>Fabales</taxon>
        <taxon>Fabaceae</taxon>
        <taxon>Papilionoideae</taxon>
        <taxon>50 kb inversion clade</taxon>
        <taxon>NPAAA clade</taxon>
        <taxon>indigoferoid/millettioid clade</taxon>
        <taxon>Phaseoleae</taxon>
        <taxon>Clitoria</taxon>
    </lineage>
</organism>
<evidence type="ECO:0000313" key="3">
    <source>
        <dbReference type="Proteomes" id="UP001359559"/>
    </source>
</evidence>
<reference evidence="2 3" key="1">
    <citation type="submission" date="2024-01" db="EMBL/GenBank/DDBJ databases">
        <title>The genomes of 5 underutilized Papilionoideae crops provide insights into root nodulation and disease resistance.</title>
        <authorList>
            <person name="Yuan L."/>
        </authorList>
    </citation>
    <scope>NUCLEOTIDE SEQUENCE [LARGE SCALE GENOMIC DNA]</scope>
    <source>
        <strain evidence="2">LY-2023</strain>
        <tissue evidence="2">Leaf</tissue>
    </source>
</reference>
<dbReference type="SUPFAM" id="SSF53474">
    <property type="entry name" value="alpha/beta-Hydrolases"/>
    <property type="match status" value="1"/>
</dbReference>
<keyword evidence="3" id="KW-1185">Reference proteome</keyword>
<dbReference type="Proteomes" id="UP001359559">
    <property type="component" value="Unassembled WGS sequence"/>
</dbReference>
<name>A0AAN9JS23_CLITE</name>
<dbReference type="EMBL" id="JAYKXN010000003">
    <property type="protein sequence ID" value="KAK7302529.1"/>
    <property type="molecule type" value="Genomic_DNA"/>
</dbReference>
<evidence type="ECO:0000259" key="1">
    <source>
        <dbReference type="Pfam" id="PF00561"/>
    </source>
</evidence>
<dbReference type="PRINTS" id="PR00111">
    <property type="entry name" value="ABHYDROLASE"/>
</dbReference>
<dbReference type="Pfam" id="PF00561">
    <property type="entry name" value="Abhydrolase_1"/>
    <property type="match status" value="1"/>
</dbReference>
<evidence type="ECO:0000313" key="2">
    <source>
        <dbReference type="EMBL" id="KAK7302529.1"/>
    </source>
</evidence>
<dbReference type="PANTHER" id="PTHR43139">
    <property type="entry name" value="SI:DKEY-122A22.2"/>
    <property type="match status" value="1"/>
</dbReference>
<protein>
    <recommendedName>
        <fullName evidence="1">AB hydrolase-1 domain-containing protein</fullName>
    </recommendedName>
</protein>
<dbReference type="AlphaFoldDB" id="A0AAN9JS23"/>
<dbReference type="PANTHER" id="PTHR43139:SF7">
    <property type="entry name" value="ALPHA_BETA-HYDROLASES SUPERFAMILY PROTEIN"/>
    <property type="match status" value="1"/>
</dbReference>
<dbReference type="InterPro" id="IPR029058">
    <property type="entry name" value="AB_hydrolase_fold"/>
</dbReference>
<proteinExistence type="predicted"/>
<dbReference type="InterPro" id="IPR052370">
    <property type="entry name" value="Meta-cleavage_hydrolase"/>
</dbReference>
<dbReference type="InterPro" id="IPR000073">
    <property type="entry name" value="AB_hydrolase_1"/>
</dbReference>
<accession>A0AAN9JS23</accession>
<comment type="caution">
    <text evidence="2">The sequence shown here is derived from an EMBL/GenBank/DDBJ whole genome shotgun (WGS) entry which is preliminary data.</text>
</comment>
<dbReference type="Gene3D" id="3.40.50.1820">
    <property type="entry name" value="alpha/beta hydrolase"/>
    <property type="match status" value="1"/>
</dbReference>
<gene>
    <name evidence="2" type="ORF">RJT34_13421</name>
</gene>